<dbReference type="PANTHER" id="PTHR10357:SF179">
    <property type="entry name" value="NEUTRAL AND BASIC AMINO ACID TRANSPORT PROTEIN RBAT"/>
    <property type="match status" value="1"/>
</dbReference>
<dbReference type="SUPFAM" id="SSF51445">
    <property type="entry name" value="(Trans)glycosidases"/>
    <property type="match status" value="1"/>
</dbReference>
<dbReference type="Gene3D" id="2.60.40.1180">
    <property type="entry name" value="Golgi alpha-mannosidase II"/>
    <property type="match status" value="1"/>
</dbReference>
<accession>A0ABW9N1C0</accession>
<organism evidence="1 2">
    <name type="scientific">Anaerococcus groningensis</name>
    <dbReference type="NCBI Taxonomy" id="3115616"/>
    <lineage>
        <taxon>Bacteria</taxon>
        <taxon>Bacillati</taxon>
        <taxon>Bacillota</taxon>
        <taxon>Tissierellia</taxon>
        <taxon>Tissierellales</taxon>
        <taxon>Peptoniphilaceae</taxon>
        <taxon>Anaerococcus</taxon>
    </lineage>
</organism>
<comment type="caution">
    <text evidence="1">The sequence shown here is derived from an EMBL/GenBank/DDBJ whole genome shotgun (WGS) entry which is preliminary data.</text>
</comment>
<gene>
    <name evidence="1" type="ORF">AB9Q04_06145</name>
</gene>
<proteinExistence type="predicted"/>
<sequence length="354" mass="41956">MGNLVIYKENKLEIISKTKYYKKLGINAILINPFVKVDEEIIKKVLKINDILLREDIRLMVNIDVKNISTLLLDLDSKINWDNPKIRKAFYQFINYLKKYNLTGFYFTNFEKLFVNNPSFYIRELSKNTLGDENLVSIGEVDTDDFAYQKYLASDDYSNFSYIYNKSLETPMENLLSAKKYISDIHRENVREVYSTDNVLASFTNNENFPFLTRILLAGVNFFLKGSFLLKNFEELGIFDNSTYTNDYKVLDKTNKTYDFYQELIKIKNNNKAISQGTYREIFNRDPDIFAFVRTYENQKVIVFANFTQKEILADIRFHFIDINDFTYLIGNYGRRRIVKNLLLRPYEFVTFVK</sequence>
<evidence type="ECO:0000313" key="2">
    <source>
        <dbReference type="Proteomes" id="UP001637993"/>
    </source>
</evidence>
<dbReference type="Proteomes" id="UP001637993">
    <property type="component" value="Unassembled WGS sequence"/>
</dbReference>
<dbReference type="PANTHER" id="PTHR10357">
    <property type="entry name" value="ALPHA-AMYLASE FAMILY MEMBER"/>
    <property type="match status" value="1"/>
</dbReference>
<keyword evidence="2" id="KW-1185">Reference proteome</keyword>
<dbReference type="InterPro" id="IPR013780">
    <property type="entry name" value="Glyco_hydro_b"/>
</dbReference>
<protein>
    <submittedName>
        <fullName evidence="1">Alpha-glucosidase C-terminal domain-containing protein</fullName>
    </submittedName>
</protein>
<dbReference type="SUPFAM" id="SSF51011">
    <property type="entry name" value="Glycosyl hydrolase domain"/>
    <property type="match status" value="1"/>
</dbReference>
<dbReference type="Gene3D" id="3.20.20.80">
    <property type="entry name" value="Glycosidases"/>
    <property type="match status" value="1"/>
</dbReference>
<dbReference type="InterPro" id="IPR017853">
    <property type="entry name" value="GH"/>
</dbReference>
<reference evidence="1 2" key="1">
    <citation type="journal article" date="2025" name="Anaerobe">
        <title>Description of Anaerococcus kampingiae sp. nov., Anaerococcus groningensis sp. nov., Anaerococcus martiniensis sp. nov., and Anaerococcus cruorum sp. nov., isolated from human clinical specimens.</title>
        <authorList>
            <person name="Boiten K.E."/>
            <person name="Meijer J."/>
            <person name="van Wezel E.M."/>
            <person name="Veloo A.C.M."/>
        </authorList>
    </citation>
    <scope>NUCLEOTIDE SEQUENCE [LARGE SCALE GENOMIC DNA]</scope>
    <source>
        <strain evidence="1 2">ENR1011</strain>
    </source>
</reference>
<dbReference type="RefSeq" id="WP_410024463.1">
    <property type="nucleotide sequence ID" value="NZ_JBGMEG010000012.1"/>
</dbReference>
<evidence type="ECO:0000313" key="1">
    <source>
        <dbReference type="EMBL" id="MFO3717905.1"/>
    </source>
</evidence>
<dbReference type="EMBL" id="JBGMEG010000012">
    <property type="protein sequence ID" value="MFO3717905.1"/>
    <property type="molecule type" value="Genomic_DNA"/>
</dbReference>
<name>A0ABW9N1C0_9FIRM</name>